<gene>
    <name evidence="1" type="ORF">CSUI_007571</name>
</gene>
<dbReference type="VEuPathDB" id="ToxoDB:CSUI_007571"/>
<sequence length="70" mass="8387">MQRQRLSDSNGEENRSWTESGRLRIIRGTSVLSPRQFRCSDMWQCFETMLSFLRVTCAGHVRDANHIRWW</sequence>
<dbReference type="EMBL" id="MIGC01004023">
    <property type="protein sequence ID" value="PHJ18602.1"/>
    <property type="molecule type" value="Genomic_DNA"/>
</dbReference>
<protein>
    <submittedName>
        <fullName evidence="1">Uncharacterized protein</fullName>
    </submittedName>
</protein>
<accession>A0A2C6KQ54</accession>
<evidence type="ECO:0000313" key="1">
    <source>
        <dbReference type="EMBL" id="PHJ18602.1"/>
    </source>
</evidence>
<organism evidence="1 2">
    <name type="scientific">Cystoisospora suis</name>
    <dbReference type="NCBI Taxonomy" id="483139"/>
    <lineage>
        <taxon>Eukaryota</taxon>
        <taxon>Sar</taxon>
        <taxon>Alveolata</taxon>
        <taxon>Apicomplexa</taxon>
        <taxon>Conoidasida</taxon>
        <taxon>Coccidia</taxon>
        <taxon>Eucoccidiorida</taxon>
        <taxon>Eimeriorina</taxon>
        <taxon>Sarcocystidae</taxon>
        <taxon>Cystoisospora</taxon>
    </lineage>
</organism>
<keyword evidence="2" id="KW-1185">Reference proteome</keyword>
<dbReference type="GeneID" id="94430927"/>
<reference evidence="1 2" key="1">
    <citation type="journal article" date="2017" name="Int. J. Parasitol.">
        <title>The genome of the protozoan parasite Cystoisospora suis and a reverse vaccinology approach to identify vaccine candidates.</title>
        <authorList>
            <person name="Palmieri N."/>
            <person name="Shrestha A."/>
            <person name="Ruttkowski B."/>
            <person name="Beck T."/>
            <person name="Vogl C."/>
            <person name="Tomley F."/>
            <person name="Blake D.P."/>
            <person name="Joachim A."/>
        </authorList>
    </citation>
    <scope>NUCLEOTIDE SEQUENCE [LARGE SCALE GENOMIC DNA]</scope>
    <source>
        <strain evidence="1 2">Wien I</strain>
    </source>
</reference>
<proteinExistence type="predicted"/>
<dbReference type="RefSeq" id="XP_067920308.1">
    <property type="nucleotide sequence ID" value="XM_068067716.1"/>
</dbReference>
<dbReference type="Proteomes" id="UP000221165">
    <property type="component" value="Unassembled WGS sequence"/>
</dbReference>
<evidence type="ECO:0000313" key="2">
    <source>
        <dbReference type="Proteomes" id="UP000221165"/>
    </source>
</evidence>
<dbReference type="AlphaFoldDB" id="A0A2C6KQ54"/>
<name>A0A2C6KQ54_9APIC</name>
<comment type="caution">
    <text evidence="1">The sequence shown here is derived from an EMBL/GenBank/DDBJ whole genome shotgun (WGS) entry which is preliminary data.</text>
</comment>